<comment type="caution">
    <text evidence="2">The sequence shown here is derived from an EMBL/GenBank/DDBJ whole genome shotgun (WGS) entry which is preliminary data.</text>
</comment>
<dbReference type="EMBL" id="JAAFOW010001935">
    <property type="protein sequence ID" value="KAF5258650.1"/>
    <property type="molecule type" value="Genomic_DNA"/>
</dbReference>
<keyword evidence="1" id="KW-0812">Transmembrane</keyword>
<keyword evidence="1" id="KW-1133">Transmembrane helix</keyword>
<evidence type="ECO:0000313" key="2">
    <source>
        <dbReference type="EMBL" id="KAF5258650.1"/>
    </source>
</evidence>
<reference evidence="2" key="1">
    <citation type="submission" date="2020-02" db="EMBL/GenBank/DDBJ databases">
        <title>Identification and distribution of gene clusters putatively required for synthesis of sphingolipid metabolism inhibitors in phylogenetically diverse species of the filamentous fungus Fusarium.</title>
        <authorList>
            <person name="Kim H.-S."/>
            <person name="Busman M."/>
            <person name="Brown D.W."/>
            <person name="Divon H."/>
            <person name="Uhlig S."/>
            <person name="Proctor R.H."/>
        </authorList>
    </citation>
    <scope>NUCLEOTIDE SEQUENCE [LARGE SCALE GENOMIC DNA]</scope>
    <source>
        <strain evidence="2">NRRL 39464</strain>
    </source>
</reference>
<evidence type="ECO:0000256" key="1">
    <source>
        <dbReference type="SAM" id="Phobius"/>
    </source>
</evidence>
<dbReference type="Proteomes" id="UP000558688">
    <property type="component" value="Unassembled WGS sequence"/>
</dbReference>
<dbReference type="AlphaFoldDB" id="A0A8H5EFB5"/>
<evidence type="ECO:0000313" key="3">
    <source>
        <dbReference type="Proteomes" id="UP000558688"/>
    </source>
</evidence>
<sequence>MRRRLSFSSRVIRWLGIAIRVVVVAFLIWELCNQWNHLSGTGKGLAIAQIAIETAAVIVGIIGLFSTCALIPVIGQVLMVIGLVVSIFYMVYGRPEPEKTPGEKFVDSMRGDNGWLKKIDDPPSTALEYTITPIEVPKDADFSFKITGKNTKSSSIEFISTPNAEKSASDTEILSVKFGFTTGSDTVCLFSNESFSTVPDAKDGKCSYSGPDDIFQSKLHEPNGRVGGVTSYEYELQPLPQKDSTSTSRRFLPSGGSFSVTVSGKTRSSDKEFTLKLVEERPGPFVLSRSKHSLGRSRNYKL</sequence>
<feature type="transmembrane region" description="Helical" evidence="1">
    <location>
        <begin position="12"/>
        <end position="32"/>
    </location>
</feature>
<name>A0A8H5EFB5_FUSOX</name>
<feature type="transmembrane region" description="Helical" evidence="1">
    <location>
        <begin position="71"/>
        <end position="92"/>
    </location>
</feature>
<organism evidence="2 3">
    <name type="scientific">Fusarium oxysporum</name>
    <name type="common">Fusarium vascular wilt</name>
    <dbReference type="NCBI Taxonomy" id="5507"/>
    <lineage>
        <taxon>Eukaryota</taxon>
        <taxon>Fungi</taxon>
        <taxon>Dikarya</taxon>
        <taxon>Ascomycota</taxon>
        <taxon>Pezizomycotina</taxon>
        <taxon>Sordariomycetes</taxon>
        <taxon>Hypocreomycetidae</taxon>
        <taxon>Hypocreales</taxon>
        <taxon>Nectriaceae</taxon>
        <taxon>Fusarium</taxon>
        <taxon>Fusarium oxysporum species complex</taxon>
    </lineage>
</organism>
<feature type="transmembrane region" description="Helical" evidence="1">
    <location>
        <begin position="44"/>
        <end position="65"/>
    </location>
</feature>
<keyword evidence="1" id="KW-0472">Membrane</keyword>
<gene>
    <name evidence="2" type="ORF">FOXYS1_10765</name>
</gene>
<accession>A0A8H5EFB5</accession>
<protein>
    <submittedName>
        <fullName evidence="2">Uncharacterized protein</fullName>
    </submittedName>
</protein>
<proteinExistence type="predicted"/>